<dbReference type="NCBIfam" id="TIGR02644">
    <property type="entry name" value="Y_phosphoryl"/>
    <property type="match status" value="1"/>
</dbReference>
<evidence type="ECO:0000256" key="7">
    <source>
        <dbReference type="ARBA" id="ARBA00022676"/>
    </source>
</evidence>
<dbReference type="FunFam" id="3.40.1030.10:FF:000003">
    <property type="entry name" value="Pyrimidine-nucleoside phosphorylase"/>
    <property type="match status" value="1"/>
</dbReference>
<comment type="subunit">
    <text evidence="4">Homodimer.</text>
</comment>
<dbReference type="PANTHER" id="PTHR10515:SF0">
    <property type="entry name" value="THYMIDINE PHOSPHORYLASE"/>
    <property type="match status" value="1"/>
</dbReference>
<dbReference type="GO" id="GO:0006213">
    <property type="term" value="P:pyrimidine nucleoside metabolic process"/>
    <property type="evidence" value="ECO:0007669"/>
    <property type="project" value="InterPro"/>
</dbReference>
<comment type="catalytic activity">
    <reaction evidence="1">
        <text>2'-deoxyuridine + phosphate = 2-deoxy-alpha-D-ribose 1-phosphate + uracil</text>
        <dbReference type="Rhea" id="RHEA:22824"/>
        <dbReference type="ChEBI" id="CHEBI:16450"/>
        <dbReference type="ChEBI" id="CHEBI:17568"/>
        <dbReference type="ChEBI" id="CHEBI:43474"/>
        <dbReference type="ChEBI" id="CHEBI:57259"/>
        <dbReference type="EC" id="2.4.2.2"/>
    </reaction>
</comment>
<evidence type="ECO:0000313" key="12">
    <source>
        <dbReference type="EMBL" id="WRO23031.1"/>
    </source>
</evidence>
<dbReference type="Pfam" id="PF00591">
    <property type="entry name" value="Glycos_transf_3"/>
    <property type="match status" value="1"/>
</dbReference>
<dbReference type="GO" id="GO:0005829">
    <property type="term" value="C:cytosol"/>
    <property type="evidence" value="ECO:0007669"/>
    <property type="project" value="TreeGrafter"/>
</dbReference>
<dbReference type="InterPro" id="IPR000053">
    <property type="entry name" value="Thymidine/pyrmidine_PPase"/>
</dbReference>
<dbReference type="Gene3D" id="3.90.1170.30">
    <property type="entry name" value="Pyrimidine nucleoside phosphorylase-like, C-terminal domain"/>
    <property type="match status" value="1"/>
</dbReference>
<evidence type="ECO:0000256" key="3">
    <source>
        <dbReference type="ARBA" id="ARBA00006915"/>
    </source>
</evidence>
<evidence type="ECO:0000259" key="11">
    <source>
        <dbReference type="SMART" id="SM00941"/>
    </source>
</evidence>
<evidence type="ECO:0000256" key="1">
    <source>
        <dbReference type="ARBA" id="ARBA00001066"/>
    </source>
</evidence>
<dbReference type="NCBIfam" id="NF004747">
    <property type="entry name" value="PRK06078.1"/>
    <property type="match status" value="1"/>
</dbReference>
<dbReference type="SUPFAM" id="SSF54680">
    <property type="entry name" value="Pyrimidine nucleoside phosphorylase C-terminal domain"/>
    <property type="match status" value="1"/>
</dbReference>
<evidence type="ECO:0000256" key="6">
    <source>
        <dbReference type="ARBA" id="ARBA00014680"/>
    </source>
</evidence>
<gene>
    <name evidence="12" type="ORF">MFMK1_002877</name>
</gene>
<comment type="function">
    <text evidence="2">Catalyzes phosphorolysis of the pyrimidine nucleosides uridine, thymidine and 2'-deoxyuridine with the formation of the corresponding pyrimidine base and ribose-1-phosphate.</text>
</comment>
<dbReference type="InterPro" id="IPR000312">
    <property type="entry name" value="Glycosyl_Trfase_fam3"/>
</dbReference>
<dbReference type="Gene3D" id="1.20.970.10">
    <property type="entry name" value="Transferase, Pyrimidine Nucleoside Phosphorylase, Chain C"/>
    <property type="match status" value="1"/>
</dbReference>
<dbReference type="NCBIfam" id="NF004490">
    <property type="entry name" value="PRK05820.1"/>
    <property type="match status" value="1"/>
</dbReference>
<dbReference type="RefSeq" id="WP_366922419.1">
    <property type="nucleotide sequence ID" value="NZ_CP121694.1"/>
</dbReference>
<keyword evidence="8 12" id="KW-0808">Transferase</keyword>
<protein>
    <recommendedName>
        <fullName evidence="6">Pyrimidine-nucleoside phosphorylase</fullName>
        <ecNumber evidence="5">2.4.2.2</ecNumber>
    </recommendedName>
</protein>
<sequence>MRVYDVIAKKRDGAELSQEEIQFLLNGYAAGDIPDYQMSAFTMAVFFQGMTARETAHFTQVMLQSGDQIDLSDIPGVKVDKHSTGGVGDKTTLVVAPLVAAAGIPVAKMSGRGLGHTGGTLDKLAAIPGLQVDLAPEQFLRQVREVGLAVVGQTGNLVPADKKLYALRDVTATVNSLPLIASSIMSKKLASGADKIILDVKVGSGAFMKTAEEAFALAKAMVDIGSSMKRETTALVSDMDQPLGKTVGNALEVVEAVETLKGHGPEDLRQLCLELGARMLAAAGKAADEHRGKEILTELLRNGSGLKKLREMVTTQGGNAEALENYNLLPRAQVIIPLYSKTNGYISHLHAEKVGLAAMAAGAGRSRKEDEIDLAAGIVLKAKRGDKVAVGEQLAEIHAADERRAAQATDMLAEAFTYGQPEKHPLILGFVTDTGEYRNAP</sequence>
<dbReference type="InterPro" id="IPR036566">
    <property type="entry name" value="PYNP-like_C_sf"/>
</dbReference>
<dbReference type="InterPro" id="IPR013102">
    <property type="entry name" value="PYNP_C"/>
</dbReference>
<evidence type="ECO:0000256" key="9">
    <source>
        <dbReference type="ARBA" id="ARBA00048453"/>
    </source>
</evidence>
<dbReference type="InterPro" id="IPR036320">
    <property type="entry name" value="Glycosyl_Trfase_fam3_N_dom_sf"/>
</dbReference>
<evidence type="ECO:0000256" key="10">
    <source>
        <dbReference type="ARBA" id="ARBA00048525"/>
    </source>
</evidence>
<dbReference type="GO" id="GO:0004645">
    <property type="term" value="F:1,4-alpha-oligoglucan phosphorylase activity"/>
    <property type="evidence" value="ECO:0007669"/>
    <property type="project" value="InterPro"/>
</dbReference>
<dbReference type="PANTHER" id="PTHR10515">
    <property type="entry name" value="THYMIDINE PHOSPHORYLASE"/>
    <property type="match status" value="1"/>
</dbReference>
<proteinExistence type="inferred from homology"/>
<dbReference type="InterPro" id="IPR035902">
    <property type="entry name" value="Nuc_phospho_transferase"/>
</dbReference>
<keyword evidence="13" id="KW-1185">Reference proteome</keyword>
<dbReference type="EC" id="2.4.2.2" evidence="5"/>
<feature type="domain" description="Pyrimidine nucleoside phosphorylase C-terminal" evidence="11">
    <location>
        <begin position="345"/>
        <end position="419"/>
    </location>
</feature>
<accession>A0AAU0US50</accession>
<dbReference type="Gene3D" id="3.40.1030.10">
    <property type="entry name" value="Nucleoside phosphorylase/phosphoribosyltransferase catalytic domain"/>
    <property type="match status" value="1"/>
</dbReference>
<evidence type="ECO:0000256" key="5">
    <source>
        <dbReference type="ARBA" id="ARBA00011889"/>
    </source>
</evidence>
<reference evidence="12 13" key="1">
    <citation type="submission" date="2023-04" db="EMBL/GenBank/DDBJ databases">
        <authorList>
            <person name="Hsu D."/>
        </authorList>
    </citation>
    <scope>NUCLEOTIDE SEQUENCE [LARGE SCALE GENOMIC DNA]</scope>
    <source>
        <strain evidence="12 13">MK1</strain>
    </source>
</reference>
<dbReference type="InterPro" id="IPR017459">
    <property type="entry name" value="Glycosyl_Trfase_fam3_N_dom"/>
</dbReference>
<dbReference type="EMBL" id="CP121694">
    <property type="protein sequence ID" value="WRO23031.1"/>
    <property type="molecule type" value="Genomic_DNA"/>
</dbReference>
<evidence type="ECO:0000256" key="2">
    <source>
        <dbReference type="ARBA" id="ARBA00003877"/>
    </source>
</evidence>
<evidence type="ECO:0000256" key="8">
    <source>
        <dbReference type="ARBA" id="ARBA00022679"/>
    </source>
</evidence>
<dbReference type="SUPFAM" id="SSF52418">
    <property type="entry name" value="Nucleoside phosphorylase/phosphoribosyltransferase catalytic domain"/>
    <property type="match status" value="1"/>
</dbReference>
<evidence type="ECO:0000256" key="4">
    <source>
        <dbReference type="ARBA" id="ARBA00011738"/>
    </source>
</evidence>
<comment type="catalytic activity">
    <reaction evidence="10">
        <text>thymidine + phosphate = 2-deoxy-alpha-D-ribose 1-phosphate + thymine</text>
        <dbReference type="Rhea" id="RHEA:16037"/>
        <dbReference type="ChEBI" id="CHEBI:17748"/>
        <dbReference type="ChEBI" id="CHEBI:17821"/>
        <dbReference type="ChEBI" id="CHEBI:43474"/>
        <dbReference type="ChEBI" id="CHEBI:57259"/>
        <dbReference type="EC" id="2.4.2.2"/>
    </reaction>
</comment>
<organism evidence="12 13">
    <name type="scientific">Metallumcola ferriviriculae</name>
    <dbReference type="NCBI Taxonomy" id="3039180"/>
    <lineage>
        <taxon>Bacteria</taxon>
        <taxon>Bacillati</taxon>
        <taxon>Bacillota</taxon>
        <taxon>Clostridia</taxon>
        <taxon>Neomoorellales</taxon>
        <taxon>Desulfitibacteraceae</taxon>
        <taxon>Metallumcola</taxon>
    </lineage>
</organism>
<comment type="similarity">
    <text evidence="3">Belongs to the thymidine/pyrimidine-nucleoside phosphorylase family.</text>
</comment>
<dbReference type="SMART" id="SM00941">
    <property type="entry name" value="PYNP_C"/>
    <property type="match status" value="1"/>
</dbReference>
<evidence type="ECO:0000313" key="13">
    <source>
        <dbReference type="Proteomes" id="UP001329915"/>
    </source>
</evidence>
<keyword evidence="7 12" id="KW-0328">Glycosyltransferase</keyword>
<dbReference type="GO" id="GO:0009032">
    <property type="term" value="F:thymidine phosphorylase activity"/>
    <property type="evidence" value="ECO:0007669"/>
    <property type="project" value="TreeGrafter"/>
</dbReference>
<dbReference type="Pfam" id="PF07831">
    <property type="entry name" value="PYNP_C"/>
    <property type="match status" value="1"/>
</dbReference>
<dbReference type="KEGG" id="dbc:MFMK1_002877"/>
<comment type="catalytic activity">
    <reaction evidence="9">
        <text>uridine + phosphate = alpha-D-ribose 1-phosphate + uracil</text>
        <dbReference type="Rhea" id="RHEA:24388"/>
        <dbReference type="ChEBI" id="CHEBI:16704"/>
        <dbReference type="ChEBI" id="CHEBI:17568"/>
        <dbReference type="ChEBI" id="CHEBI:43474"/>
        <dbReference type="ChEBI" id="CHEBI:57720"/>
        <dbReference type="EC" id="2.4.2.2"/>
    </reaction>
</comment>
<dbReference type="SUPFAM" id="SSF47648">
    <property type="entry name" value="Nucleoside phosphorylase/phosphoribosyltransferase N-terminal domain"/>
    <property type="match status" value="1"/>
</dbReference>
<dbReference type="GO" id="GO:0006206">
    <property type="term" value="P:pyrimidine nucleobase metabolic process"/>
    <property type="evidence" value="ECO:0007669"/>
    <property type="project" value="InterPro"/>
</dbReference>
<dbReference type="PIRSF" id="PIRSF000478">
    <property type="entry name" value="TP_PyNP"/>
    <property type="match status" value="1"/>
</dbReference>
<dbReference type="InterPro" id="IPR018090">
    <property type="entry name" value="Pyrmidine_PPas_bac/euk"/>
</dbReference>
<dbReference type="Proteomes" id="UP001329915">
    <property type="component" value="Chromosome"/>
</dbReference>
<dbReference type="AlphaFoldDB" id="A0AAU0US50"/>
<dbReference type="Pfam" id="PF02885">
    <property type="entry name" value="Glycos_trans_3N"/>
    <property type="match status" value="1"/>
</dbReference>
<name>A0AAU0US50_9FIRM</name>